<dbReference type="Proteomes" id="UP000271098">
    <property type="component" value="Unassembled WGS sequence"/>
</dbReference>
<feature type="region of interest" description="Disordered" evidence="1">
    <location>
        <begin position="1"/>
        <end position="20"/>
    </location>
</feature>
<name>A0A183EJH2_9BILA</name>
<dbReference type="EMBL" id="UYRT01091864">
    <property type="protein sequence ID" value="VDN37523.1"/>
    <property type="molecule type" value="Genomic_DNA"/>
</dbReference>
<dbReference type="Gene3D" id="3.10.20.90">
    <property type="entry name" value="Phosphatidylinositol 3-kinase Catalytic Subunit, Chain A, domain 1"/>
    <property type="match status" value="1"/>
</dbReference>
<gene>
    <name evidence="2" type="ORF">GPUH_LOCUS21113</name>
</gene>
<keyword evidence="3" id="KW-1185">Reference proteome</keyword>
<proteinExistence type="predicted"/>
<evidence type="ECO:0000313" key="3">
    <source>
        <dbReference type="Proteomes" id="UP000271098"/>
    </source>
</evidence>
<sequence>MSKTVSYGSPRHAADVGLRQSATQQSRWFSGLRARISQINMPEWLSQLGIGSSSSAQKMPNDDAGVYGEVANERGLDCIPEETQPTSHPAVQTDGMDTLNSWLWGEVDCEDTLALQHFGPLKNLVTGCNHPGKGHDFLSLVTLDCRTADSTLSSCHEMSTTSVSPSLKVFAESDDVPEKGPIDETCGFVKIHMNFMRPINVVAGESLSFLDVTSESSKHFLSRKNSSVFLDICNLLPSIYP</sequence>
<protein>
    <submittedName>
        <fullName evidence="2 4">Uncharacterized protein</fullName>
    </submittedName>
</protein>
<reference evidence="4" key="1">
    <citation type="submission" date="2016-06" db="UniProtKB">
        <authorList>
            <consortium name="WormBaseParasite"/>
        </authorList>
    </citation>
    <scope>IDENTIFICATION</scope>
</reference>
<dbReference type="WBParaSite" id="GPUH_0002113801-mRNA-1">
    <property type="protein sequence ID" value="GPUH_0002113801-mRNA-1"/>
    <property type="gene ID" value="GPUH_0002113801"/>
</dbReference>
<evidence type="ECO:0000313" key="4">
    <source>
        <dbReference type="WBParaSite" id="GPUH_0002113801-mRNA-1"/>
    </source>
</evidence>
<dbReference type="AlphaFoldDB" id="A0A183EJH2"/>
<evidence type="ECO:0000256" key="1">
    <source>
        <dbReference type="SAM" id="MobiDB-lite"/>
    </source>
</evidence>
<dbReference type="OrthoDB" id="74314at2759"/>
<organism evidence="4">
    <name type="scientific">Gongylonema pulchrum</name>
    <dbReference type="NCBI Taxonomy" id="637853"/>
    <lineage>
        <taxon>Eukaryota</taxon>
        <taxon>Metazoa</taxon>
        <taxon>Ecdysozoa</taxon>
        <taxon>Nematoda</taxon>
        <taxon>Chromadorea</taxon>
        <taxon>Rhabditida</taxon>
        <taxon>Spirurina</taxon>
        <taxon>Spiruromorpha</taxon>
        <taxon>Spiruroidea</taxon>
        <taxon>Gongylonematidae</taxon>
        <taxon>Gongylonema</taxon>
    </lineage>
</organism>
<evidence type="ECO:0000313" key="2">
    <source>
        <dbReference type="EMBL" id="VDN37523.1"/>
    </source>
</evidence>
<accession>A0A183EJH2</accession>
<reference evidence="2 3" key="2">
    <citation type="submission" date="2018-11" db="EMBL/GenBank/DDBJ databases">
        <authorList>
            <consortium name="Pathogen Informatics"/>
        </authorList>
    </citation>
    <scope>NUCLEOTIDE SEQUENCE [LARGE SCALE GENOMIC DNA]</scope>
</reference>